<evidence type="ECO:0000313" key="2">
    <source>
        <dbReference type="Proteomes" id="UP001227268"/>
    </source>
</evidence>
<organism evidence="1 2">
    <name type="scientific">Naganishia friedmannii</name>
    <dbReference type="NCBI Taxonomy" id="89922"/>
    <lineage>
        <taxon>Eukaryota</taxon>
        <taxon>Fungi</taxon>
        <taxon>Dikarya</taxon>
        <taxon>Basidiomycota</taxon>
        <taxon>Agaricomycotina</taxon>
        <taxon>Tremellomycetes</taxon>
        <taxon>Filobasidiales</taxon>
        <taxon>Filobasidiaceae</taxon>
        <taxon>Naganishia</taxon>
    </lineage>
</organism>
<proteinExistence type="predicted"/>
<sequence length="146" mass="15906">MADHTLDPSLLDSHFRDASTWLTSTPAAANLPTDTKLEIYGLYKVATIGFRPDIPQPGFFSLPTAKAKYSAWQSQGETYLKLSNDSLEAGQAAAKERYIAIAEQIGWTAASDEDEEGFGERKRSGMGMAVSVMRNDDDSDLPAPTE</sequence>
<gene>
    <name evidence="1" type="ORF">QFC21_001337</name>
</gene>
<name>A0ACC2W3B0_9TREE</name>
<reference evidence="1" key="1">
    <citation type="submission" date="2023-04" db="EMBL/GenBank/DDBJ databases">
        <title>Draft Genome sequencing of Naganishia species isolated from polar environments using Oxford Nanopore Technology.</title>
        <authorList>
            <person name="Leo P."/>
            <person name="Venkateswaran K."/>
        </authorList>
    </citation>
    <scope>NUCLEOTIDE SEQUENCE</scope>
    <source>
        <strain evidence="1">MNA-CCFEE 5423</strain>
    </source>
</reference>
<comment type="caution">
    <text evidence="1">The sequence shown here is derived from an EMBL/GenBank/DDBJ whole genome shotgun (WGS) entry which is preliminary data.</text>
</comment>
<dbReference type="Proteomes" id="UP001227268">
    <property type="component" value="Unassembled WGS sequence"/>
</dbReference>
<protein>
    <submittedName>
        <fullName evidence="1">Uncharacterized protein</fullName>
    </submittedName>
</protein>
<evidence type="ECO:0000313" key="1">
    <source>
        <dbReference type="EMBL" id="KAJ9106193.1"/>
    </source>
</evidence>
<keyword evidence="2" id="KW-1185">Reference proteome</keyword>
<accession>A0ACC2W3B0</accession>
<dbReference type="EMBL" id="JASBWT010000003">
    <property type="protein sequence ID" value="KAJ9106193.1"/>
    <property type="molecule type" value="Genomic_DNA"/>
</dbReference>